<dbReference type="KEGG" id="sbc:SbBS512_E2635"/>
<reference evidence="2" key="1">
    <citation type="submission" date="2008-05" db="EMBL/GenBank/DDBJ databases">
        <title>Complete sequence of Shigella boydii serotype 18 strain BS512.</title>
        <authorList>
            <person name="Rasko D.A."/>
            <person name="Rosovitz M."/>
            <person name="Maurelli A.T."/>
            <person name="Myers G."/>
            <person name="Seshadri R."/>
            <person name="Cer R."/>
            <person name="Jiang L."/>
            <person name="Ravel J."/>
            <person name="Sebastian Y."/>
        </authorList>
    </citation>
    <scope>NUCLEOTIDE SEQUENCE [LARGE SCALE GENOMIC DNA]</scope>
    <source>
        <strain evidence="2">CDC 3083-94 / BS512</strain>
    </source>
</reference>
<organism evidence="1 2">
    <name type="scientific">Shigella boydii serotype 18 (strain CDC 3083-94 / BS512)</name>
    <dbReference type="NCBI Taxonomy" id="344609"/>
    <lineage>
        <taxon>Bacteria</taxon>
        <taxon>Pseudomonadati</taxon>
        <taxon>Pseudomonadota</taxon>
        <taxon>Gammaproteobacteria</taxon>
        <taxon>Enterobacterales</taxon>
        <taxon>Enterobacteriaceae</taxon>
        <taxon>Shigella</taxon>
    </lineage>
</organism>
<protein>
    <submittedName>
        <fullName evidence="1">Uncharacterized protein</fullName>
    </submittedName>
</protein>
<dbReference type="AlphaFoldDB" id="B2TW42"/>
<evidence type="ECO:0000313" key="1">
    <source>
        <dbReference type="EMBL" id="ACD09124.1"/>
    </source>
</evidence>
<keyword evidence="2" id="KW-1185">Reference proteome</keyword>
<evidence type="ECO:0000313" key="2">
    <source>
        <dbReference type="Proteomes" id="UP000001030"/>
    </source>
</evidence>
<dbReference type="HOGENOM" id="CLU_3332961_0_0_6"/>
<name>B2TW42_SHIB3</name>
<accession>B2TW42</accession>
<dbReference type="Proteomes" id="UP000001030">
    <property type="component" value="Chromosome"/>
</dbReference>
<dbReference type="EMBL" id="CP001063">
    <property type="protein sequence ID" value="ACD09124.1"/>
    <property type="molecule type" value="Genomic_DNA"/>
</dbReference>
<gene>
    <name evidence="1" type="ordered locus">SbBS512_E2635</name>
</gene>
<proteinExistence type="predicted"/>
<sequence length="38" mass="4119">MGIIQRHYCLSCAIKPGFCGKSSAADDALMVSVQQEPY</sequence>